<accession>G4LU16</accession>
<protein>
    <submittedName>
        <fullName evidence="1">AT22123p1</fullName>
    </submittedName>
</protein>
<proteinExistence type="evidence at transcript level"/>
<evidence type="ECO:0000313" key="1">
    <source>
        <dbReference type="EMBL" id="AEQ05547.1"/>
    </source>
</evidence>
<sequence>KLGGPLYIICIQITILSDFSRTCWFFGVFLKAAFENFSETIEECATGLLDRKMSVQLFAERGDPLAFDSAGHNVLKPLQIRAAIEADSMRGDVTRAVDTDGTDLVVTHPDTGVLGRLGTGNAHLVAGLDNHPLQRRHVPADARHELTQVQNGIGHQLAGAVKCDQATAICAMEVCS</sequence>
<name>G4LU16_DROME</name>
<dbReference type="AlphaFoldDB" id="G4LU16"/>
<dbReference type="EMBL" id="BT132646">
    <property type="protein sequence ID" value="AEQ05547.1"/>
    <property type="molecule type" value="mRNA"/>
</dbReference>
<feature type="non-terminal residue" evidence="1">
    <location>
        <position position="1"/>
    </location>
</feature>
<gene>
    <name evidence="1" type="primary">CG9804-RA</name>
</gene>
<organism evidence="1">
    <name type="scientific">Drosophila melanogaster</name>
    <name type="common">Fruit fly</name>
    <dbReference type="NCBI Taxonomy" id="7227"/>
    <lineage>
        <taxon>Eukaryota</taxon>
        <taxon>Metazoa</taxon>
        <taxon>Ecdysozoa</taxon>
        <taxon>Arthropoda</taxon>
        <taxon>Hexapoda</taxon>
        <taxon>Insecta</taxon>
        <taxon>Pterygota</taxon>
        <taxon>Neoptera</taxon>
        <taxon>Endopterygota</taxon>
        <taxon>Diptera</taxon>
        <taxon>Brachycera</taxon>
        <taxon>Muscomorpha</taxon>
        <taxon>Ephydroidea</taxon>
        <taxon>Drosophilidae</taxon>
        <taxon>Drosophila</taxon>
        <taxon>Sophophora</taxon>
    </lineage>
</organism>
<reference evidence="1" key="1">
    <citation type="submission" date="2011-10" db="EMBL/GenBank/DDBJ databases">
        <authorList>
            <person name="Carlson J."/>
            <person name="Booth B."/>
            <person name="Frise E."/>
            <person name="Park S."/>
            <person name="Wan K."/>
            <person name="Yu C."/>
            <person name="Celniker S."/>
        </authorList>
    </citation>
    <scope>NUCLEOTIDE SEQUENCE</scope>
</reference>